<dbReference type="Proteomes" id="UP000887013">
    <property type="component" value="Unassembled WGS sequence"/>
</dbReference>
<protein>
    <submittedName>
        <fullName evidence="2">Uncharacterized protein</fullName>
    </submittedName>
</protein>
<dbReference type="AlphaFoldDB" id="A0A8X6N6V9"/>
<organism evidence="2 3">
    <name type="scientific">Nephila pilipes</name>
    <name type="common">Giant wood spider</name>
    <name type="synonym">Nephila maculata</name>
    <dbReference type="NCBI Taxonomy" id="299642"/>
    <lineage>
        <taxon>Eukaryota</taxon>
        <taxon>Metazoa</taxon>
        <taxon>Ecdysozoa</taxon>
        <taxon>Arthropoda</taxon>
        <taxon>Chelicerata</taxon>
        <taxon>Arachnida</taxon>
        <taxon>Araneae</taxon>
        <taxon>Araneomorphae</taxon>
        <taxon>Entelegynae</taxon>
        <taxon>Araneoidea</taxon>
        <taxon>Nephilidae</taxon>
        <taxon>Nephila</taxon>
    </lineage>
</organism>
<comment type="caution">
    <text evidence="2">The sequence shown here is derived from an EMBL/GenBank/DDBJ whole genome shotgun (WGS) entry which is preliminary data.</text>
</comment>
<name>A0A8X6N6V9_NEPPI</name>
<keyword evidence="3" id="KW-1185">Reference proteome</keyword>
<evidence type="ECO:0000313" key="3">
    <source>
        <dbReference type="Proteomes" id="UP000887013"/>
    </source>
</evidence>
<accession>A0A8X6N6V9</accession>
<dbReference type="EMBL" id="BMAW01100819">
    <property type="protein sequence ID" value="GFS96935.1"/>
    <property type="molecule type" value="Genomic_DNA"/>
</dbReference>
<evidence type="ECO:0000256" key="1">
    <source>
        <dbReference type="SAM" id="MobiDB-lite"/>
    </source>
</evidence>
<proteinExistence type="predicted"/>
<feature type="region of interest" description="Disordered" evidence="1">
    <location>
        <begin position="64"/>
        <end position="100"/>
    </location>
</feature>
<reference evidence="2" key="1">
    <citation type="submission" date="2020-08" db="EMBL/GenBank/DDBJ databases">
        <title>Multicomponent nature underlies the extraordinary mechanical properties of spider dragline silk.</title>
        <authorList>
            <person name="Kono N."/>
            <person name="Nakamura H."/>
            <person name="Mori M."/>
            <person name="Yoshida Y."/>
            <person name="Ohtoshi R."/>
            <person name="Malay A.D."/>
            <person name="Moran D.A.P."/>
            <person name="Tomita M."/>
            <person name="Numata K."/>
            <person name="Arakawa K."/>
        </authorList>
    </citation>
    <scope>NUCLEOTIDE SEQUENCE</scope>
</reference>
<sequence>MKLSFLAQVHQILMDVFCPLSSYIANKTMKVIFSPSSLHLRKSLGRRNLHITIRDVTAPKEEALQINGSDYEPSASEDSASDRNEYAATRVSKGETKSLL</sequence>
<evidence type="ECO:0000313" key="2">
    <source>
        <dbReference type="EMBL" id="GFS96935.1"/>
    </source>
</evidence>
<gene>
    <name evidence="2" type="ORF">NPIL_481421</name>
</gene>